<keyword evidence="1" id="KW-0472">Membrane</keyword>
<sequence length="162" mass="17977">MALSSDFRPGSFVFALCALMVSALWVRESLRINTLGIEWGGPRLFPLAISVLTLINTLLIVVLESRGFYRYMRGTSLRGIIEFKWKEIATTVVLLILVVLYAVVIKSVGFVLATVIITLYSSLVFKAKLIDAVMVSLIISIGLTFLFKIVLRVPLPEGILGW</sequence>
<evidence type="ECO:0000256" key="1">
    <source>
        <dbReference type="SAM" id="Phobius"/>
    </source>
</evidence>
<keyword evidence="1" id="KW-1133">Transmembrane helix</keyword>
<dbReference type="Pfam" id="PF07331">
    <property type="entry name" value="TctB"/>
    <property type="match status" value="1"/>
</dbReference>
<feature type="domain" description="DUF1468" evidence="2">
    <location>
        <begin position="13"/>
        <end position="156"/>
    </location>
</feature>
<name>A0A7C1I711_9CREN</name>
<proteinExistence type="predicted"/>
<feature type="transmembrane region" description="Helical" evidence="1">
    <location>
        <begin position="45"/>
        <end position="63"/>
    </location>
</feature>
<dbReference type="InterPro" id="IPR009936">
    <property type="entry name" value="DUF1468"/>
</dbReference>
<dbReference type="EMBL" id="DSDY01000050">
    <property type="protein sequence ID" value="HDS10289.1"/>
    <property type="molecule type" value="Genomic_DNA"/>
</dbReference>
<feature type="transmembrane region" description="Helical" evidence="1">
    <location>
        <begin position="132"/>
        <end position="151"/>
    </location>
</feature>
<gene>
    <name evidence="3" type="ORF">ENO04_01505</name>
</gene>
<feature type="transmembrane region" description="Helical" evidence="1">
    <location>
        <begin position="92"/>
        <end position="120"/>
    </location>
</feature>
<keyword evidence="1" id="KW-0812">Transmembrane</keyword>
<comment type="caution">
    <text evidence="3">The sequence shown here is derived from an EMBL/GenBank/DDBJ whole genome shotgun (WGS) entry which is preliminary data.</text>
</comment>
<accession>A0A7C1I711</accession>
<evidence type="ECO:0000313" key="3">
    <source>
        <dbReference type="EMBL" id="HDS10289.1"/>
    </source>
</evidence>
<dbReference type="AlphaFoldDB" id="A0A7C1I711"/>
<reference evidence="3" key="1">
    <citation type="journal article" date="2020" name="mSystems">
        <title>Genome- and Community-Level Interaction Insights into Carbon Utilization and Element Cycling Functions of Hydrothermarchaeota in Hydrothermal Sediment.</title>
        <authorList>
            <person name="Zhou Z."/>
            <person name="Liu Y."/>
            <person name="Xu W."/>
            <person name="Pan J."/>
            <person name="Luo Z.H."/>
            <person name="Li M."/>
        </authorList>
    </citation>
    <scope>NUCLEOTIDE SEQUENCE [LARGE SCALE GENOMIC DNA]</scope>
    <source>
        <strain evidence="3">SpSt-123</strain>
    </source>
</reference>
<organism evidence="3">
    <name type="scientific">Fervidicoccus fontis</name>
    <dbReference type="NCBI Taxonomy" id="683846"/>
    <lineage>
        <taxon>Archaea</taxon>
        <taxon>Thermoproteota</taxon>
        <taxon>Thermoprotei</taxon>
        <taxon>Fervidicoccales</taxon>
        <taxon>Fervidicoccaceae</taxon>
        <taxon>Fervidicoccus</taxon>
    </lineage>
</organism>
<feature type="transmembrane region" description="Helical" evidence="1">
    <location>
        <begin position="7"/>
        <end position="25"/>
    </location>
</feature>
<protein>
    <recommendedName>
        <fullName evidence="2">DUF1468 domain-containing protein</fullName>
    </recommendedName>
</protein>
<evidence type="ECO:0000259" key="2">
    <source>
        <dbReference type="Pfam" id="PF07331"/>
    </source>
</evidence>